<keyword evidence="2" id="KW-0808">Transferase</keyword>
<dbReference type="CDD" id="cd04301">
    <property type="entry name" value="NAT_SF"/>
    <property type="match status" value="1"/>
</dbReference>
<dbReference type="Gene3D" id="3.40.630.30">
    <property type="match status" value="1"/>
</dbReference>
<dbReference type="InterPro" id="IPR000182">
    <property type="entry name" value="GNAT_dom"/>
</dbReference>
<dbReference type="GO" id="GO:0016747">
    <property type="term" value="F:acyltransferase activity, transferring groups other than amino-acyl groups"/>
    <property type="evidence" value="ECO:0007669"/>
    <property type="project" value="InterPro"/>
</dbReference>
<gene>
    <name evidence="2" type="ORF">DYU11_17485</name>
</gene>
<keyword evidence="3" id="KW-1185">Reference proteome</keyword>
<name>A0A418M631_9BACT</name>
<protein>
    <submittedName>
        <fullName evidence="2">N-acetyltransferase</fullName>
    </submittedName>
</protein>
<feature type="domain" description="N-acetyltransferase" evidence="1">
    <location>
        <begin position="3"/>
        <end position="195"/>
    </location>
</feature>
<organism evidence="2 3">
    <name type="scientific">Fibrisoma montanum</name>
    <dbReference type="NCBI Taxonomy" id="2305895"/>
    <lineage>
        <taxon>Bacteria</taxon>
        <taxon>Pseudomonadati</taxon>
        <taxon>Bacteroidota</taxon>
        <taxon>Cytophagia</taxon>
        <taxon>Cytophagales</taxon>
        <taxon>Spirosomataceae</taxon>
        <taxon>Fibrisoma</taxon>
    </lineage>
</organism>
<reference evidence="2 3" key="1">
    <citation type="submission" date="2018-08" db="EMBL/GenBank/DDBJ databases">
        <title>Fibrisoma montanum sp. nov., isolated from Danxia mountain soil.</title>
        <authorList>
            <person name="Huang Y."/>
        </authorList>
    </citation>
    <scope>NUCLEOTIDE SEQUENCE [LARGE SCALE GENOMIC DNA]</scope>
    <source>
        <strain evidence="2 3">HYT19</strain>
    </source>
</reference>
<comment type="caution">
    <text evidence="2">The sequence shown here is derived from an EMBL/GenBank/DDBJ whole genome shotgun (WGS) entry which is preliminary data.</text>
</comment>
<dbReference type="InterPro" id="IPR016181">
    <property type="entry name" value="Acyl_CoA_acyltransferase"/>
</dbReference>
<proteinExistence type="predicted"/>
<sequence length="224" mass="25707">MHLITRNLRIDDYEQLKAAMIASYSGLGGPYWRKERIETLLHLFPKGQFCVVADGQLVACALSIIVHSADFGRQHTYEQVTGQYTFDTHDPAGDVLYGVEVFVQPGYRGLQLGRRLYEARKTCCRQLNLRGILAGGRIPAYHLHSNLTPQEYIDRVKLKEIYDPTLSFQLANGFCVKQILPRYLRGDLESREYATLLEWEVCSVSQTDRQPTHKRFLSHETITD</sequence>
<dbReference type="RefSeq" id="WP_119669007.1">
    <property type="nucleotide sequence ID" value="NZ_QXED01000005.1"/>
</dbReference>
<dbReference type="Proteomes" id="UP000283523">
    <property type="component" value="Unassembled WGS sequence"/>
</dbReference>
<evidence type="ECO:0000259" key="1">
    <source>
        <dbReference type="PROSITE" id="PS51186"/>
    </source>
</evidence>
<dbReference type="AlphaFoldDB" id="A0A418M631"/>
<accession>A0A418M631</accession>
<evidence type="ECO:0000313" key="3">
    <source>
        <dbReference type="Proteomes" id="UP000283523"/>
    </source>
</evidence>
<dbReference type="SUPFAM" id="SSF55729">
    <property type="entry name" value="Acyl-CoA N-acyltransferases (Nat)"/>
    <property type="match status" value="1"/>
</dbReference>
<dbReference type="Pfam" id="PF00583">
    <property type="entry name" value="Acetyltransf_1"/>
    <property type="match status" value="1"/>
</dbReference>
<evidence type="ECO:0000313" key="2">
    <source>
        <dbReference type="EMBL" id="RIV21215.1"/>
    </source>
</evidence>
<dbReference type="EMBL" id="QXED01000005">
    <property type="protein sequence ID" value="RIV21215.1"/>
    <property type="molecule type" value="Genomic_DNA"/>
</dbReference>
<dbReference type="OrthoDB" id="9811121at2"/>
<dbReference type="PROSITE" id="PS51186">
    <property type="entry name" value="GNAT"/>
    <property type="match status" value="1"/>
</dbReference>